<proteinExistence type="predicted"/>
<evidence type="ECO:0000313" key="3">
    <source>
        <dbReference type="Proteomes" id="UP001597493"/>
    </source>
</evidence>
<sequence length="79" mass="9267">MANVDADRALQNLNNHIDSEPYFPAISDIIRNDPSQYTDHERLRQETIERLEEMDEWERRATPLPEHLKPKLLQRGDGG</sequence>
<reference evidence="3" key="1">
    <citation type="journal article" date="2019" name="Int. J. Syst. Evol. Microbiol.">
        <title>The Global Catalogue of Microorganisms (GCM) 10K type strain sequencing project: providing services to taxonomists for standard genome sequencing and annotation.</title>
        <authorList>
            <consortium name="The Broad Institute Genomics Platform"/>
            <consortium name="The Broad Institute Genome Sequencing Center for Infectious Disease"/>
            <person name="Wu L."/>
            <person name="Ma J."/>
        </authorList>
    </citation>
    <scope>NUCLEOTIDE SEQUENCE [LARGE SCALE GENOMIC DNA]</scope>
    <source>
        <strain evidence="3">TISTR 1827</strain>
    </source>
</reference>
<evidence type="ECO:0000256" key="1">
    <source>
        <dbReference type="SAM" id="MobiDB-lite"/>
    </source>
</evidence>
<organism evidence="2 3">
    <name type="scientific">Paenibacillus thailandensis</name>
    <dbReference type="NCBI Taxonomy" id="393250"/>
    <lineage>
        <taxon>Bacteria</taxon>
        <taxon>Bacillati</taxon>
        <taxon>Bacillota</taxon>
        <taxon>Bacilli</taxon>
        <taxon>Bacillales</taxon>
        <taxon>Paenibacillaceae</taxon>
        <taxon>Paenibacillus</taxon>
    </lineage>
</organism>
<comment type="caution">
    <text evidence="2">The sequence shown here is derived from an EMBL/GenBank/DDBJ whole genome shotgun (WGS) entry which is preliminary data.</text>
</comment>
<gene>
    <name evidence="2" type="ORF">ACFSW5_21535</name>
</gene>
<accession>A0ABW5R214</accession>
<name>A0ABW5R214_9BACL</name>
<evidence type="ECO:0000313" key="2">
    <source>
        <dbReference type="EMBL" id="MFD2662841.1"/>
    </source>
</evidence>
<protein>
    <submittedName>
        <fullName evidence="2">Uncharacterized protein</fullName>
    </submittedName>
</protein>
<keyword evidence="3" id="KW-1185">Reference proteome</keyword>
<feature type="compositionally biased region" description="Basic and acidic residues" evidence="1">
    <location>
        <begin position="59"/>
        <end position="69"/>
    </location>
</feature>
<dbReference type="RefSeq" id="WP_379277744.1">
    <property type="nucleotide sequence ID" value="NZ_JBHUGT010000030.1"/>
</dbReference>
<dbReference type="Proteomes" id="UP001597493">
    <property type="component" value="Unassembled WGS sequence"/>
</dbReference>
<dbReference type="EMBL" id="JBHUMY010000032">
    <property type="protein sequence ID" value="MFD2662841.1"/>
    <property type="molecule type" value="Genomic_DNA"/>
</dbReference>
<dbReference type="Gene3D" id="1.10.8.200">
    <property type="entry name" value="Replisome organizer (g39p helicase loader/inhibitor protein)"/>
    <property type="match status" value="1"/>
</dbReference>
<feature type="region of interest" description="Disordered" evidence="1">
    <location>
        <begin position="59"/>
        <end position="79"/>
    </location>
</feature>